<gene>
    <name evidence="1" type="ordered locus">AM1_2509</name>
</gene>
<protein>
    <recommendedName>
        <fullName evidence="3">DUF1822 domain-containing protein</fullName>
    </recommendedName>
</protein>
<dbReference type="Proteomes" id="UP000000268">
    <property type="component" value="Chromosome"/>
</dbReference>
<dbReference type="STRING" id="329726.AM1_2509"/>
<dbReference type="eggNOG" id="COG1413">
    <property type="taxonomic scope" value="Bacteria"/>
</dbReference>
<dbReference type="InterPro" id="IPR014951">
    <property type="entry name" value="DUF1822"/>
</dbReference>
<name>B0C5E1_ACAM1</name>
<organism evidence="1 2">
    <name type="scientific">Acaryochloris marina (strain MBIC 11017)</name>
    <dbReference type="NCBI Taxonomy" id="329726"/>
    <lineage>
        <taxon>Bacteria</taxon>
        <taxon>Bacillati</taxon>
        <taxon>Cyanobacteriota</taxon>
        <taxon>Cyanophyceae</taxon>
        <taxon>Acaryochloridales</taxon>
        <taxon>Acaryochloridaceae</taxon>
        <taxon>Acaryochloris</taxon>
    </lineage>
</organism>
<dbReference type="RefSeq" id="WP_012162977.1">
    <property type="nucleotide sequence ID" value="NC_009925.1"/>
</dbReference>
<evidence type="ECO:0000313" key="1">
    <source>
        <dbReference type="EMBL" id="ABW27517.1"/>
    </source>
</evidence>
<evidence type="ECO:0000313" key="2">
    <source>
        <dbReference type="Proteomes" id="UP000000268"/>
    </source>
</evidence>
<proteinExistence type="predicted"/>
<accession>B0C5E1</accession>
<dbReference type="HOGENOM" id="CLU_043658_1_0_3"/>
<keyword evidence="2" id="KW-1185">Reference proteome</keyword>
<dbReference type="AlphaFoldDB" id="B0C5E1"/>
<reference evidence="1 2" key="1">
    <citation type="journal article" date="2008" name="Proc. Natl. Acad. Sci. U.S.A.">
        <title>Niche adaptation and genome expansion in the chlorophyll d-producing cyanobacterium Acaryochloris marina.</title>
        <authorList>
            <person name="Swingley W.D."/>
            <person name="Chen M."/>
            <person name="Cheung P.C."/>
            <person name="Conrad A.L."/>
            <person name="Dejesa L.C."/>
            <person name="Hao J."/>
            <person name="Honchak B.M."/>
            <person name="Karbach L.E."/>
            <person name="Kurdoglu A."/>
            <person name="Lahiri S."/>
            <person name="Mastrian S.D."/>
            <person name="Miyashita H."/>
            <person name="Page L."/>
            <person name="Ramakrishna P."/>
            <person name="Satoh S."/>
            <person name="Sattley W.M."/>
            <person name="Shimada Y."/>
            <person name="Taylor H.L."/>
            <person name="Tomo T."/>
            <person name="Tsuchiya T."/>
            <person name="Wang Z.T."/>
            <person name="Raymond J."/>
            <person name="Mimuro M."/>
            <person name="Blankenship R.E."/>
            <person name="Touchman J.W."/>
        </authorList>
    </citation>
    <scope>NUCLEOTIDE SEQUENCE [LARGE SCALE GENOMIC DNA]</scope>
    <source>
        <strain evidence="2">MBIC 11017</strain>
    </source>
</reference>
<dbReference type="Pfam" id="PF08852">
    <property type="entry name" value="DUF1822"/>
    <property type="match status" value="1"/>
</dbReference>
<sequence>MTSDLALFDATYLEIDADSQAQAWQQNDGPSRWQAYLNQLCLETVIPWLREDHALRAIPALKTPSLQSIWAVVTGTPIQVGAQKIVLIPTETIDLDELRVPQEWIDIPNWMADYYVATQVNPDEGWVRIGGFTKHLQLKEQGAYDWCDRTYTLNDMDLTSDLNVLWLTQQFNPQEITQAAVNPLPALSKTQADQLIQRLGNSDLVTPRLAIPFEAWGSLMAHGGWRQRLAAQRRGITEQPSVGQWLQTGMTNLAQQIGWQAITLQPQLSAARGDQPSTPTAAISRQLQIEGQPYELNIYAVEAESAIWRFELHPVTPGARIPAGFVLRLRTEELEAFEGNEDQASEPVDRLYIDVALASGEALVWAIEPQPEQYDQEILRF</sequence>
<evidence type="ECO:0008006" key="3">
    <source>
        <dbReference type="Google" id="ProtNLM"/>
    </source>
</evidence>
<dbReference type="KEGG" id="amr:AM1_2509"/>
<dbReference type="EMBL" id="CP000828">
    <property type="protein sequence ID" value="ABW27517.1"/>
    <property type="molecule type" value="Genomic_DNA"/>
</dbReference>